<evidence type="ECO:0000313" key="8">
    <source>
        <dbReference type="Proteomes" id="UP000321491"/>
    </source>
</evidence>
<sequence>MKRLKLVMLFIVLSLLLAACSKENIETNMNEEVLDFEFTTQDNEKLSLDDLKGGYWLADFVFTNCTTVCLPMTTNMSNLQDMMKEEGLDDKIQLVSFSVDPDRDTPEALRKYAEDYDADLSNWTFLTGYDFETIKEISIKSFKSLLAEPPEGDDQVTHGTRFYLVNPEGKVIKYYNGTESASMHTIIDDMKKLDID</sequence>
<keyword evidence="4" id="KW-1015">Disulfide bond</keyword>
<dbReference type="CDD" id="cd02968">
    <property type="entry name" value="SCO"/>
    <property type="match status" value="1"/>
</dbReference>
<dbReference type="PANTHER" id="PTHR12151:SF25">
    <property type="entry name" value="LINALOOL DEHYDRATASE_ISOMERASE DOMAIN-CONTAINING PROTEIN"/>
    <property type="match status" value="1"/>
</dbReference>
<feature type="binding site" evidence="3">
    <location>
        <position position="69"/>
    </location>
    <ligand>
        <name>Cu cation</name>
        <dbReference type="ChEBI" id="CHEBI:23378"/>
    </ligand>
</feature>
<name>A0A511V020_9BACI</name>
<evidence type="ECO:0000256" key="2">
    <source>
        <dbReference type="ARBA" id="ARBA00023008"/>
    </source>
</evidence>
<reference evidence="7 8" key="1">
    <citation type="submission" date="2019-07" db="EMBL/GenBank/DDBJ databases">
        <title>Whole genome shotgun sequence of Cerasibacillus quisquiliarum NBRC 102429.</title>
        <authorList>
            <person name="Hosoyama A."/>
            <person name="Uohara A."/>
            <person name="Ohji S."/>
            <person name="Ichikawa N."/>
        </authorList>
    </citation>
    <scope>NUCLEOTIDE SEQUENCE [LARGE SCALE GENOMIC DNA]</scope>
    <source>
        <strain evidence="7 8">NBRC 102429</strain>
    </source>
</reference>
<evidence type="ECO:0000259" key="6">
    <source>
        <dbReference type="PROSITE" id="PS51352"/>
    </source>
</evidence>
<comment type="similarity">
    <text evidence="1">Belongs to the SCO1/2 family.</text>
</comment>
<feature type="disulfide bond" description="Redox-active" evidence="4">
    <location>
        <begin position="65"/>
        <end position="69"/>
    </location>
</feature>
<dbReference type="Pfam" id="PF02630">
    <property type="entry name" value="SCO1-SenC"/>
    <property type="match status" value="1"/>
</dbReference>
<keyword evidence="3" id="KW-0479">Metal-binding</keyword>
<keyword evidence="2 3" id="KW-0186">Copper</keyword>
<dbReference type="Gene3D" id="3.40.30.10">
    <property type="entry name" value="Glutaredoxin"/>
    <property type="match status" value="1"/>
</dbReference>
<dbReference type="InterPro" id="IPR003782">
    <property type="entry name" value="SCO1/SenC"/>
</dbReference>
<gene>
    <name evidence="7" type="primary">ypmQ</name>
    <name evidence="7" type="ORF">CQU01_24920</name>
</gene>
<dbReference type="GO" id="GO:0046872">
    <property type="term" value="F:metal ion binding"/>
    <property type="evidence" value="ECO:0007669"/>
    <property type="project" value="UniProtKB-KW"/>
</dbReference>
<dbReference type="InterPro" id="IPR036249">
    <property type="entry name" value="Thioredoxin-like_sf"/>
</dbReference>
<dbReference type="PROSITE" id="PS51257">
    <property type="entry name" value="PROKAR_LIPOPROTEIN"/>
    <property type="match status" value="1"/>
</dbReference>
<evidence type="ECO:0000256" key="3">
    <source>
        <dbReference type="PIRSR" id="PIRSR603782-1"/>
    </source>
</evidence>
<dbReference type="SUPFAM" id="SSF52833">
    <property type="entry name" value="Thioredoxin-like"/>
    <property type="match status" value="1"/>
</dbReference>
<dbReference type="InterPro" id="IPR013766">
    <property type="entry name" value="Thioredoxin_domain"/>
</dbReference>
<feature type="domain" description="Thioredoxin" evidence="6">
    <location>
        <begin position="27"/>
        <end position="192"/>
    </location>
</feature>
<dbReference type="Proteomes" id="UP000321491">
    <property type="component" value="Unassembled WGS sequence"/>
</dbReference>
<dbReference type="PANTHER" id="PTHR12151">
    <property type="entry name" value="ELECTRON TRANSPORT PROTIN SCO1/SENC FAMILY MEMBER"/>
    <property type="match status" value="1"/>
</dbReference>
<accession>A0A511V020</accession>
<dbReference type="AlphaFoldDB" id="A0A511V020"/>
<keyword evidence="5" id="KW-0732">Signal</keyword>
<evidence type="ECO:0000256" key="1">
    <source>
        <dbReference type="ARBA" id="ARBA00010996"/>
    </source>
</evidence>
<evidence type="ECO:0000313" key="7">
    <source>
        <dbReference type="EMBL" id="GEN32254.1"/>
    </source>
</evidence>
<dbReference type="EMBL" id="BJXW01000035">
    <property type="protein sequence ID" value="GEN32254.1"/>
    <property type="molecule type" value="Genomic_DNA"/>
</dbReference>
<comment type="caution">
    <text evidence="7">The sequence shown here is derived from an EMBL/GenBank/DDBJ whole genome shotgun (WGS) entry which is preliminary data.</text>
</comment>
<feature type="signal peptide" evidence="5">
    <location>
        <begin position="1"/>
        <end position="21"/>
    </location>
</feature>
<feature type="binding site" evidence="3">
    <location>
        <position position="65"/>
    </location>
    <ligand>
        <name>Cu cation</name>
        <dbReference type="ChEBI" id="CHEBI:23378"/>
    </ligand>
</feature>
<dbReference type="RefSeq" id="WP_174771687.1">
    <property type="nucleotide sequence ID" value="NZ_BJXW01000035.1"/>
</dbReference>
<dbReference type="PROSITE" id="PS51352">
    <property type="entry name" value="THIOREDOXIN_2"/>
    <property type="match status" value="1"/>
</dbReference>
<keyword evidence="8" id="KW-1185">Reference proteome</keyword>
<organism evidence="7 8">
    <name type="scientific">Cerasibacillus quisquiliarum</name>
    <dbReference type="NCBI Taxonomy" id="227865"/>
    <lineage>
        <taxon>Bacteria</taxon>
        <taxon>Bacillati</taxon>
        <taxon>Bacillota</taxon>
        <taxon>Bacilli</taxon>
        <taxon>Bacillales</taxon>
        <taxon>Bacillaceae</taxon>
        <taxon>Cerasibacillus</taxon>
    </lineage>
</organism>
<evidence type="ECO:0000256" key="4">
    <source>
        <dbReference type="PIRSR" id="PIRSR603782-2"/>
    </source>
</evidence>
<feature type="chain" id="PRO_5022036323" evidence="5">
    <location>
        <begin position="22"/>
        <end position="196"/>
    </location>
</feature>
<protein>
    <submittedName>
        <fullName evidence="7">SCO1 protein</fullName>
    </submittedName>
</protein>
<evidence type="ECO:0000256" key="5">
    <source>
        <dbReference type="SAM" id="SignalP"/>
    </source>
</evidence>
<feature type="binding site" evidence="3">
    <location>
        <position position="158"/>
    </location>
    <ligand>
        <name>Cu cation</name>
        <dbReference type="ChEBI" id="CHEBI:23378"/>
    </ligand>
</feature>
<proteinExistence type="inferred from homology"/>